<gene>
    <name evidence="2" type="ORF">OS493_039414</name>
</gene>
<feature type="compositionally biased region" description="Basic and acidic residues" evidence="1">
    <location>
        <begin position="1"/>
        <end position="20"/>
    </location>
</feature>
<keyword evidence="3" id="KW-1185">Reference proteome</keyword>
<feature type="region of interest" description="Disordered" evidence="1">
    <location>
        <begin position="1"/>
        <end position="113"/>
    </location>
</feature>
<evidence type="ECO:0000313" key="3">
    <source>
        <dbReference type="Proteomes" id="UP001163046"/>
    </source>
</evidence>
<sequence length="308" mass="33792">MQSLKEKHGYRPVLNKREGDGCASCAGGQIKSKSKNTAKSSTGGPKVQSSGRPSFRTSGSTKVGPSGPSGRSSSGPKVSSGRSSFGGPKVSSGRSSFGGPKVSSGRSSFGGPKVLSGRSSLEALKCHQEGALLEALKCHQEGALLEVPRCHQEGAHLSHRVGGTSKTPFEAQSLENWRQIFVPKMASGPSKICDKLIHQRNWFFYDSPKISQEGGIYVIGVKRPRERAIRYLYLGQSINIRDRIQQHKYGDLKIDAFVKKNFRLNGGKSLRVKWIQDPRHKFTERKYIRCVEGKLGYKLIYNVIRGNN</sequence>
<accession>A0A9X0CHG9</accession>
<evidence type="ECO:0000313" key="2">
    <source>
        <dbReference type="EMBL" id="KAJ7348728.1"/>
    </source>
</evidence>
<evidence type="ECO:0008006" key="4">
    <source>
        <dbReference type="Google" id="ProtNLM"/>
    </source>
</evidence>
<organism evidence="2 3">
    <name type="scientific">Desmophyllum pertusum</name>
    <dbReference type="NCBI Taxonomy" id="174260"/>
    <lineage>
        <taxon>Eukaryota</taxon>
        <taxon>Metazoa</taxon>
        <taxon>Cnidaria</taxon>
        <taxon>Anthozoa</taxon>
        <taxon>Hexacorallia</taxon>
        <taxon>Scleractinia</taxon>
        <taxon>Caryophylliina</taxon>
        <taxon>Caryophylliidae</taxon>
        <taxon>Desmophyllum</taxon>
    </lineage>
</organism>
<comment type="caution">
    <text evidence="2">The sequence shown here is derived from an EMBL/GenBank/DDBJ whole genome shotgun (WGS) entry which is preliminary data.</text>
</comment>
<dbReference type="AlphaFoldDB" id="A0A9X0CHG9"/>
<reference evidence="2" key="1">
    <citation type="submission" date="2023-01" db="EMBL/GenBank/DDBJ databases">
        <title>Genome assembly of the deep-sea coral Lophelia pertusa.</title>
        <authorList>
            <person name="Herrera S."/>
            <person name="Cordes E."/>
        </authorList>
    </citation>
    <scope>NUCLEOTIDE SEQUENCE</scope>
    <source>
        <strain evidence="2">USNM1676648</strain>
        <tissue evidence="2">Polyp</tissue>
    </source>
</reference>
<dbReference type="EMBL" id="MU827489">
    <property type="protein sequence ID" value="KAJ7348728.1"/>
    <property type="molecule type" value="Genomic_DNA"/>
</dbReference>
<feature type="compositionally biased region" description="Low complexity" evidence="1">
    <location>
        <begin position="62"/>
        <end position="83"/>
    </location>
</feature>
<proteinExistence type="predicted"/>
<feature type="compositionally biased region" description="Polar residues" evidence="1">
    <location>
        <begin position="47"/>
        <end position="61"/>
    </location>
</feature>
<evidence type="ECO:0000256" key="1">
    <source>
        <dbReference type="SAM" id="MobiDB-lite"/>
    </source>
</evidence>
<protein>
    <recommendedName>
        <fullName evidence="4">GIY-YIG domain-containing protein</fullName>
    </recommendedName>
</protein>
<dbReference type="Proteomes" id="UP001163046">
    <property type="component" value="Unassembled WGS sequence"/>
</dbReference>
<name>A0A9X0CHG9_9CNID</name>